<name>A0A414PVS1_FUSMR</name>
<organism evidence="1 2">
    <name type="scientific">Fusobacterium mortiferum</name>
    <dbReference type="NCBI Taxonomy" id="850"/>
    <lineage>
        <taxon>Bacteria</taxon>
        <taxon>Fusobacteriati</taxon>
        <taxon>Fusobacteriota</taxon>
        <taxon>Fusobacteriia</taxon>
        <taxon>Fusobacteriales</taxon>
        <taxon>Fusobacteriaceae</taxon>
        <taxon>Fusobacterium</taxon>
    </lineage>
</organism>
<evidence type="ECO:0000313" key="2">
    <source>
        <dbReference type="Proteomes" id="UP000284676"/>
    </source>
</evidence>
<dbReference type="EMBL" id="QRHL01000008">
    <property type="protein sequence ID" value="RHF72462.1"/>
    <property type="molecule type" value="Genomic_DNA"/>
</dbReference>
<evidence type="ECO:0000313" key="1">
    <source>
        <dbReference type="EMBL" id="RHF72462.1"/>
    </source>
</evidence>
<dbReference type="RefSeq" id="WP_118234317.1">
    <property type="nucleotide sequence ID" value="NZ_QRHL01000008.1"/>
</dbReference>
<accession>A0A414PVS1</accession>
<sequence>MKKIIKKFTDGKLDGRYLVYLDGQLIERGKYEFGKKERIWIRYYKNGNIKSERYYYNDKLSDFYNFYYPTGEIFVTGEFSENKRIEVWKFYDKNKKIKMIRKYSMDKESG</sequence>
<dbReference type="Gene3D" id="3.90.930.1">
    <property type="match status" value="1"/>
</dbReference>
<gene>
    <name evidence="1" type="ORF">DW663_06270</name>
</gene>
<proteinExistence type="predicted"/>
<dbReference type="AlphaFoldDB" id="A0A414PVS1"/>
<comment type="caution">
    <text evidence="1">The sequence shown here is derived from an EMBL/GenBank/DDBJ whole genome shotgun (WGS) entry which is preliminary data.</text>
</comment>
<protein>
    <recommendedName>
        <fullName evidence="3">Toxin-antitoxin system YwqK family antitoxin</fullName>
    </recommendedName>
</protein>
<evidence type="ECO:0008006" key="3">
    <source>
        <dbReference type="Google" id="ProtNLM"/>
    </source>
</evidence>
<dbReference type="SUPFAM" id="SSF82185">
    <property type="entry name" value="Histone H3 K4-specific methyltransferase SET7/9 N-terminal domain"/>
    <property type="match status" value="1"/>
</dbReference>
<dbReference type="Proteomes" id="UP000284676">
    <property type="component" value="Unassembled WGS sequence"/>
</dbReference>
<reference evidence="1 2" key="1">
    <citation type="submission" date="2018-08" db="EMBL/GenBank/DDBJ databases">
        <title>A genome reference for cultivated species of the human gut microbiota.</title>
        <authorList>
            <person name="Zou Y."/>
            <person name="Xue W."/>
            <person name="Luo G."/>
        </authorList>
    </citation>
    <scope>NUCLEOTIDE SEQUENCE [LARGE SCALE GENOMIC DNA]</scope>
    <source>
        <strain evidence="1 2">AM25-1</strain>
    </source>
</reference>